<reference evidence="1 2" key="1">
    <citation type="submission" date="2018-05" db="EMBL/GenBank/DDBJ databases">
        <title>Reference genomes for bee gut microbiota database.</title>
        <authorList>
            <person name="Ellegaard K.M."/>
        </authorList>
    </citation>
    <scope>NUCLEOTIDE SEQUENCE [LARGE SCALE GENOMIC DNA]</scope>
    <source>
        <strain evidence="1 2">ESL0182</strain>
    </source>
</reference>
<proteinExistence type="predicted"/>
<dbReference type="Proteomes" id="UP000247932">
    <property type="component" value="Unassembled WGS sequence"/>
</dbReference>
<dbReference type="EMBL" id="QGLR01000009">
    <property type="protein sequence ID" value="PXZ07342.1"/>
    <property type="molecule type" value="Genomic_DNA"/>
</dbReference>
<name>A0A2V4E2A0_9GAMM</name>
<organism evidence="1 2">
    <name type="scientific">Gilliamella apicola</name>
    <dbReference type="NCBI Taxonomy" id="1196095"/>
    <lineage>
        <taxon>Bacteria</taxon>
        <taxon>Pseudomonadati</taxon>
        <taxon>Pseudomonadota</taxon>
        <taxon>Gammaproteobacteria</taxon>
        <taxon>Orbales</taxon>
        <taxon>Orbaceae</taxon>
        <taxon>Gilliamella</taxon>
    </lineage>
</organism>
<keyword evidence="2" id="KW-1185">Reference proteome</keyword>
<protein>
    <submittedName>
        <fullName evidence="1">Uncharacterized protein</fullName>
    </submittedName>
</protein>
<evidence type="ECO:0000313" key="1">
    <source>
        <dbReference type="EMBL" id="PXZ07342.1"/>
    </source>
</evidence>
<dbReference type="AlphaFoldDB" id="A0A2V4E2A0"/>
<accession>A0A2V4E2A0</accession>
<gene>
    <name evidence="1" type="ORF">DKK70_05675</name>
</gene>
<comment type="caution">
    <text evidence="1">The sequence shown here is derived from an EMBL/GenBank/DDBJ whole genome shotgun (WGS) entry which is preliminary data.</text>
</comment>
<evidence type="ECO:0000313" key="2">
    <source>
        <dbReference type="Proteomes" id="UP000247932"/>
    </source>
</evidence>
<sequence length="77" mass="9177">MIIEIESYYGNTLISGKVRNIGQLKNRMMKIIKEFGTDNFVDFFCVQFGFNVYPYDEYIIADYVIDLDTYQVYKPTY</sequence>